<comment type="caution">
    <text evidence="2">The sequence shown here is derived from an EMBL/GenBank/DDBJ whole genome shotgun (WGS) entry which is preliminary data.</text>
</comment>
<feature type="transmembrane region" description="Helical" evidence="1">
    <location>
        <begin position="124"/>
        <end position="147"/>
    </location>
</feature>
<reference evidence="2" key="1">
    <citation type="submission" date="2020-07" db="EMBL/GenBank/DDBJ databases">
        <authorList>
            <person name="Nazaruddin N."/>
        </authorList>
    </citation>
    <scope>NUCLEOTIDE SEQUENCE</scope>
</reference>
<feature type="transmembrane region" description="Helical" evidence="1">
    <location>
        <begin position="36"/>
        <end position="57"/>
    </location>
</feature>
<evidence type="ECO:0000313" key="2">
    <source>
        <dbReference type="EMBL" id="CAD1468813.1"/>
    </source>
</evidence>
<sequence length="260" mass="29855">MDFRSLNRLNNLVNTLSGNFLPMTSKKTKLTVLFKIYSIIVWFIELVYLAACILGLFCVPREKALKDGTVNAVVSLEIITLIIYLHCRKRLLRGLIEKLNRLVEGNETLQDVTVNVVKPIEKSLTIYVIGSITAVIVWIALPLVEISRKNEFYYSDYRMPAVISKQPFSANIFIGGVVLEIIGGTYTIVRKIGLDFYTIHFILLMTAQYKYLRIKFATTFKREPQVLESSYNNVIKWSGDERTIKLEMKLLTSHYETVVE</sequence>
<evidence type="ECO:0000313" key="3">
    <source>
        <dbReference type="Proteomes" id="UP000752696"/>
    </source>
</evidence>
<organism evidence="2 3">
    <name type="scientific">Heterotrigona itama</name>
    <dbReference type="NCBI Taxonomy" id="395501"/>
    <lineage>
        <taxon>Eukaryota</taxon>
        <taxon>Metazoa</taxon>
        <taxon>Ecdysozoa</taxon>
        <taxon>Arthropoda</taxon>
        <taxon>Hexapoda</taxon>
        <taxon>Insecta</taxon>
        <taxon>Pterygota</taxon>
        <taxon>Neoptera</taxon>
        <taxon>Endopterygota</taxon>
        <taxon>Hymenoptera</taxon>
        <taxon>Apocrita</taxon>
        <taxon>Aculeata</taxon>
        <taxon>Apoidea</taxon>
        <taxon>Anthophila</taxon>
        <taxon>Apidae</taxon>
        <taxon>Heterotrigona</taxon>
    </lineage>
</organism>
<proteinExistence type="predicted"/>
<name>A0A6V7GV54_9HYME</name>
<keyword evidence="3" id="KW-1185">Reference proteome</keyword>
<dbReference type="EMBL" id="CAJDYZ010001349">
    <property type="protein sequence ID" value="CAD1468813.1"/>
    <property type="molecule type" value="Genomic_DNA"/>
</dbReference>
<keyword evidence="1" id="KW-1133">Transmembrane helix</keyword>
<dbReference type="OrthoDB" id="8185860at2759"/>
<dbReference type="Proteomes" id="UP000752696">
    <property type="component" value="Unassembled WGS sequence"/>
</dbReference>
<accession>A0A6V7GV54</accession>
<feature type="transmembrane region" description="Helical" evidence="1">
    <location>
        <begin position="168"/>
        <end position="188"/>
    </location>
</feature>
<keyword evidence="1" id="KW-0812">Transmembrane</keyword>
<evidence type="ECO:0000256" key="1">
    <source>
        <dbReference type="SAM" id="Phobius"/>
    </source>
</evidence>
<evidence type="ECO:0008006" key="4">
    <source>
        <dbReference type="Google" id="ProtNLM"/>
    </source>
</evidence>
<gene>
    <name evidence="2" type="ORF">MHI_LOCUS73097</name>
</gene>
<keyword evidence="1" id="KW-0472">Membrane</keyword>
<feature type="transmembrane region" description="Helical" evidence="1">
    <location>
        <begin position="194"/>
        <end position="212"/>
    </location>
</feature>
<protein>
    <recommendedName>
        <fullName evidence="4">Odorant receptor</fullName>
    </recommendedName>
</protein>
<dbReference type="AlphaFoldDB" id="A0A6V7GV54"/>